<accession>A0ACC1CJE3</accession>
<dbReference type="Proteomes" id="UP000824533">
    <property type="component" value="Linkage Group LG23"/>
</dbReference>
<keyword evidence="2" id="KW-1185">Reference proteome</keyword>
<comment type="caution">
    <text evidence="1">The sequence shown here is derived from an EMBL/GenBank/DDBJ whole genome shotgun (WGS) entry which is preliminary data.</text>
</comment>
<gene>
    <name evidence="1" type="ORF">K1T71_012421</name>
</gene>
<name>A0ACC1CJE3_9NEOP</name>
<organism evidence="1 2">
    <name type="scientific">Dendrolimus kikuchii</name>
    <dbReference type="NCBI Taxonomy" id="765133"/>
    <lineage>
        <taxon>Eukaryota</taxon>
        <taxon>Metazoa</taxon>
        <taxon>Ecdysozoa</taxon>
        <taxon>Arthropoda</taxon>
        <taxon>Hexapoda</taxon>
        <taxon>Insecta</taxon>
        <taxon>Pterygota</taxon>
        <taxon>Neoptera</taxon>
        <taxon>Endopterygota</taxon>
        <taxon>Lepidoptera</taxon>
        <taxon>Glossata</taxon>
        <taxon>Ditrysia</taxon>
        <taxon>Bombycoidea</taxon>
        <taxon>Lasiocampidae</taxon>
        <taxon>Dendrolimus</taxon>
    </lineage>
</organism>
<proteinExistence type="predicted"/>
<evidence type="ECO:0000313" key="1">
    <source>
        <dbReference type="EMBL" id="KAJ0171658.1"/>
    </source>
</evidence>
<evidence type="ECO:0000313" key="2">
    <source>
        <dbReference type="Proteomes" id="UP000824533"/>
    </source>
</evidence>
<reference evidence="1 2" key="1">
    <citation type="journal article" date="2021" name="Front. Genet.">
        <title>Chromosome-Level Genome Assembly Reveals Significant Gene Expansion in the Toll and IMD Signaling Pathways of Dendrolimus kikuchii.</title>
        <authorList>
            <person name="Zhou J."/>
            <person name="Wu P."/>
            <person name="Xiong Z."/>
            <person name="Liu N."/>
            <person name="Zhao N."/>
            <person name="Ji M."/>
            <person name="Qiu Y."/>
            <person name="Yang B."/>
        </authorList>
    </citation>
    <scope>NUCLEOTIDE SEQUENCE [LARGE SCALE GENOMIC DNA]</scope>
    <source>
        <strain evidence="1">Ann1</strain>
    </source>
</reference>
<protein>
    <submittedName>
        <fullName evidence="1">Uncharacterized protein</fullName>
    </submittedName>
</protein>
<sequence length="300" mass="34624">MTESDCEIEYLDEDADIVQQLVQSQPIQPSEPTPPPDPVDEEKEKPLLVERPQKRKRILSTPYQNAPKDQPRKETTVWSKTCVVNEDGDKKSEIFQCVLPNYKEKKTLNITNIAPKKTKSSNTTIDEVVLRKEDHKDGETLVVYKPQSGISSVFTLVDKRKQNPDDDESKSKGQEERSVDKYEEVKMYLKEVTCCRMCVHCFQESWRGLKKIQGPIVCPICGRSFVTVYSLLTHIKAHSSTDVQRFKRVISLTLSEIVGYHYKCRMCREKCTSIKDTREHVATHRGSEHFMCEVGNHWTK</sequence>
<dbReference type="EMBL" id="CM034409">
    <property type="protein sequence ID" value="KAJ0171658.1"/>
    <property type="molecule type" value="Genomic_DNA"/>
</dbReference>